<sequence>MTFGPLVSTEWLANALGNKDLVIFDASVYLPNEPKHARTEYEAAHLPGARFFDIEEISDQDTTLPHMVPSQGRFARLVGELGVNNQSRVVVYDQKGLFSAARAWWMFRLFGHDQVAVLDGGLPKWQSEHRPVEQGPAPVVQAQTFEATFHARMLRGLGDIQANLDSRLEQVLDARAANRFEGSVPEPRAGLASGHIPGSASLPYTDLLNADGTFKDVETLRARFAHSGADGSRPVVTSCGSGVTAAVLLLGLAVAGLPEGALYDGSWTEWGSRADTPKATGKA</sequence>
<feature type="domain" description="Rhodanese" evidence="3">
    <location>
        <begin position="170"/>
        <end position="279"/>
    </location>
</feature>
<dbReference type="Proteomes" id="UP000638986">
    <property type="component" value="Unassembled WGS sequence"/>
</dbReference>
<organism evidence="4 5">
    <name type="scientific">Pseudomonas luteola</name>
    <dbReference type="NCBI Taxonomy" id="47886"/>
    <lineage>
        <taxon>Bacteria</taxon>
        <taxon>Pseudomonadati</taxon>
        <taxon>Pseudomonadota</taxon>
        <taxon>Gammaproteobacteria</taxon>
        <taxon>Pseudomonadales</taxon>
        <taxon>Pseudomonadaceae</taxon>
        <taxon>Pseudomonas</taxon>
    </lineage>
</organism>
<proteinExistence type="predicted"/>
<dbReference type="InterPro" id="IPR036873">
    <property type="entry name" value="Rhodanese-like_dom_sf"/>
</dbReference>
<dbReference type="NCBIfam" id="NF008557">
    <property type="entry name" value="PRK11493.1"/>
    <property type="match status" value="1"/>
</dbReference>
<gene>
    <name evidence="4" type="primary">sseA</name>
    <name evidence="4" type="ORF">I5Q09_03030</name>
</gene>
<dbReference type="PROSITE" id="PS50206">
    <property type="entry name" value="RHODANESE_3"/>
    <property type="match status" value="2"/>
</dbReference>
<dbReference type="EC" id="2.8.1.2" evidence="4"/>
<protein>
    <submittedName>
        <fullName evidence="4">3-mercaptopyruvate sulfurtransferase</fullName>
        <ecNumber evidence="4">2.8.1.2</ecNumber>
    </submittedName>
</protein>
<dbReference type="SMART" id="SM00450">
    <property type="entry name" value="RHOD"/>
    <property type="match status" value="2"/>
</dbReference>
<evidence type="ECO:0000256" key="1">
    <source>
        <dbReference type="ARBA" id="ARBA00022679"/>
    </source>
</evidence>
<dbReference type="Pfam" id="PF00581">
    <property type="entry name" value="Rhodanese"/>
    <property type="match status" value="2"/>
</dbReference>
<dbReference type="EMBL" id="JADTXM010000002">
    <property type="protein sequence ID" value="MBH3437657.1"/>
    <property type="molecule type" value="Genomic_DNA"/>
</dbReference>
<dbReference type="PANTHER" id="PTHR11364">
    <property type="entry name" value="THIOSULFATE SULFERTANSFERASE"/>
    <property type="match status" value="1"/>
</dbReference>
<dbReference type="PANTHER" id="PTHR11364:SF27">
    <property type="entry name" value="SULFURTRANSFERASE"/>
    <property type="match status" value="1"/>
</dbReference>
<dbReference type="RefSeq" id="WP_019364298.1">
    <property type="nucleotide sequence ID" value="NZ_DALZQD010000004.1"/>
</dbReference>
<dbReference type="PROSITE" id="PS00380">
    <property type="entry name" value="RHODANESE_1"/>
    <property type="match status" value="1"/>
</dbReference>
<dbReference type="SUPFAM" id="SSF52821">
    <property type="entry name" value="Rhodanese/Cell cycle control phosphatase"/>
    <property type="match status" value="2"/>
</dbReference>
<evidence type="ECO:0000256" key="2">
    <source>
        <dbReference type="ARBA" id="ARBA00022737"/>
    </source>
</evidence>
<evidence type="ECO:0000313" key="5">
    <source>
        <dbReference type="Proteomes" id="UP000638986"/>
    </source>
</evidence>
<dbReference type="CDD" id="cd01449">
    <property type="entry name" value="TST_Repeat_2"/>
    <property type="match status" value="1"/>
</dbReference>
<keyword evidence="2" id="KW-0677">Repeat</keyword>
<dbReference type="CDD" id="cd01448">
    <property type="entry name" value="TST_Repeat_1"/>
    <property type="match status" value="1"/>
</dbReference>
<dbReference type="GO" id="GO:0016784">
    <property type="term" value="F:3-mercaptopyruvate sulfurtransferase activity"/>
    <property type="evidence" value="ECO:0007669"/>
    <property type="project" value="UniProtKB-EC"/>
</dbReference>
<accession>A0ABS0MLR9</accession>
<dbReference type="InterPro" id="IPR001307">
    <property type="entry name" value="Thiosulphate_STrfase_CS"/>
</dbReference>
<name>A0ABS0MLR9_PSELU</name>
<evidence type="ECO:0000313" key="4">
    <source>
        <dbReference type="EMBL" id="MBH3437657.1"/>
    </source>
</evidence>
<reference evidence="4 5" key="1">
    <citation type="submission" date="2020-11" db="EMBL/GenBank/DDBJ databases">
        <title>Enhanced detection system for hospital associated transmission using whole genome sequencing surveillance.</title>
        <authorList>
            <person name="Harrison L.H."/>
            <person name="Van Tyne D."/>
            <person name="Marsh J.W."/>
            <person name="Griffith M.P."/>
            <person name="Snyder D.J."/>
            <person name="Cooper V.S."/>
            <person name="Mustapha M."/>
        </authorList>
    </citation>
    <scope>NUCLEOTIDE SEQUENCE [LARGE SCALE GENOMIC DNA]</scope>
    <source>
        <strain evidence="4 5">PSB00013</strain>
    </source>
</reference>
<keyword evidence="1 4" id="KW-0808">Transferase</keyword>
<dbReference type="InterPro" id="IPR045078">
    <property type="entry name" value="TST/MPST-like"/>
</dbReference>
<comment type="caution">
    <text evidence="4">The sequence shown here is derived from an EMBL/GenBank/DDBJ whole genome shotgun (WGS) entry which is preliminary data.</text>
</comment>
<dbReference type="InterPro" id="IPR001763">
    <property type="entry name" value="Rhodanese-like_dom"/>
</dbReference>
<dbReference type="Gene3D" id="3.40.250.10">
    <property type="entry name" value="Rhodanese-like domain"/>
    <property type="match status" value="2"/>
</dbReference>
<feature type="domain" description="Rhodanese" evidence="3">
    <location>
        <begin position="17"/>
        <end position="134"/>
    </location>
</feature>
<evidence type="ECO:0000259" key="3">
    <source>
        <dbReference type="PROSITE" id="PS50206"/>
    </source>
</evidence>